<dbReference type="EMBL" id="JAKKPZ010000632">
    <property type="protein sequence ID" value="KAI1693419.1"/>
    <property type="molecule type" value="Genomic_DNA"/>
</dbReference>
<comment type="caution">
    <text evidence="1">The sequence shown here is derived from an EMBL/GenBank/DDBJ whole genome shotgun (WGS) entry which is preliminary data.</text>
</comment>
<organism evidence="1 2">
    <name type="scientific">Ditylenchus destructor</name>
    <dbReference type="NCBI Taxonomy" id="166010"/>
    <lineage>
        <taxon>Eukaryota</taxon>
        <taxon>Metazoa</taxon>
        <taxon>Ecdysozoa</taxon>
        <taxon>Nematoda</taxon>
        <taxon>Chromadorea</taxon>
        <taxon>Rhabditida</taxon>
        <taxon>Tylenchina</taxon>
        <taxon>Tylenchomorpha</taxon>
        <taxon>Sphaerularioidea</taxon>
        <taxon>Anguinidae</taxon>
        <taxon>Anguininae</taxon>
        <taxon>Ditylenchus</taxon>
    </lineage>
</organism>
<evidence type="ECO:0008006" key="3">
    <source>
        <dbReference type="Google" id="ProtNLM"/>
    </source>
</evidence>
<name>A0AAD4MFX6_9BILA</name>
<sequence>MDFGKTSFSNGLVLLHKVVKETLTDLARSRLLLGAFFVVVEYDHCSQRDIGVLVIVDNSSGESSYALALKTLKCYCAAQNYTIDVIRLGRDGNYLKNCRQKNFYLQRHCFTVEYMKSKPDLKWILFLDGDIGVINPRHEIEEFIDERTDSEIELIFYERLITWEIMAGSYLAKNTPFVHDFLTEWSNYTSNNAFHQDDQGPLHQVFLKRFVPSRASYRICEELYNTSR</sequence>
<evidence type="ECO:0000313" key="2">
    <source>
        <dbReference type="Proteomes" id="UP001201812"/>
    </source>
</evidence>
<reference evidence="1" key="1">
    <citation type="submission" date="2022-01" db="EMBL/GenBank/DDBJ databases">
        <title>Genome Sequence Resource for Two Populations of Ditylenchus destructor, the Migratory Endoparasitic Phytonematode.</title>
        <authorList>
            <person name="Zhang H."/>
            <person name="Lin R."/>
            <person name="Xie B."/>
        </authorList>
    </citation>
    <scope>NUCLEOTIDE SEQUENCE</scope>
    <source>
        <strain evidence="1">BazhouSP</strain>
    </source>
</reference>
<dbReference type="InterPro" id="IPR004988">
    <property type="entry name" value="DUF273"/>
</dbReference>
<dbReference type="Pfam" id="PF03314">
    <property type="entry name" value="DUF273"/>
    <property type="match status" value="1"/>
</dbReference>
<dbReference type="Gene3D" id="3.90.550.10">
    <property type="entry name" value="Spore Coat Polysaccharide Biosynthesis Protein SpsA, Chain A"/>
    <property type="match status" value="1"/>
</dbReference>
<dbReference type="PANTHER" id="PTHR31562:SF4">
    <property type="entry name" value="DUF268 DOMAIN-CONTAINING PROTEIN-RELATED"/>
    <property type="match status" value="1"/>
</dbReference>
<protein>
    <recommendedName>
        <fullName evidence="3">Nucleotide-diphospho-sugar transferase domain-containing protein</fullName>
    </recommendedName>
</protein>
<gene>
    <name evidence="1" type="ORF">DdX_20665</name>
</gene>
<keyword evidence="2" id="KW-1185">Reference proteome</keyword>
<evidence type="ECO:0000313" key="1">
    <source>
        <dbReference type="EMBL" id="KAI1693419.1"/>
    </source>
</evidence>
<dbReference type="PANTHER" id="PTHR31562">
    <property type="entry name" value="PROTEIN CBG18972"/>
    <property type="match status" value="1"/>
</dbReference>
<accession>A0AAD4MFX6</accession>
<proteinExistence type="predicted"/>
<dbReference type="AlphaFoldDB" id="A0AAD4MFX6"/>
<dbReference type="InterPro" id="IPR029044">
    <property type="entry name" value="Nucleotide-diphossugar_trans"/>
</dbReference>
<dbReference type="Proteomes" id="UP001201812">
    <property type="component" value="Unassembled WGS sequence"/>
</dbReference>